<dbReference type="AlphaFoldDB" id="A0A8H7AAN5"/>
<reference evidence="3" key="1">
    <citation type="submission" date="2020-02" db="EMBL/GenBank/DDBJ databases">
        <authorList>
            <person name="Palmer J.M."/>
        </authorList>
    </citation>
    <scope>NUCLEOTIDE SEQUENCE</scope>
    <source>
        <strain evidence="3">EPUS1.4</strain>
        <tissue evidence="3">Thallus</tissue>
    </source>
</reference>
<dbReference type="GO" id="GO:0120009">
    <property type="term" value="P:intermembrane lipid transfer"/>
    <property type="evidence" value="ECO:0007669"/>
    <property type="project" value="UniProtKB-ARBA"/>
</dbReference>
<dbReference type="InterPro" id="IPR000648">
    <property type="entry name" value="Oxysterol-bd"/>
</dbReference>
<dbReference type="EMBL" id="JAACFV010000151">
    <property type="protein sequence ID" value="KAF7504034.1"/>
    <property type="molecule type" value="Genomic_DNA"/>
</dbReference>
<organism evidence="3 4">
    <name type="scientific">Endocarpon pusillum</name>
    <dbReference type="NCBI Taxonomy" id="364733"/>
    <lineage>
        <taxon>Eukaryota</taxon>
        <taxon>Fungi</taxon>
        <taxon>Dikarya</taxon>
        <taxon>Ascomycota</taxon>
        <taxon>Pezizomycotina</taxon>
        <taxon>Eurotiomycetes</taxon>
        <taxon>Chaetothyriomycetidae</taxon>
        <taxon>Verrucariales</taxon>
        <taxon>Verrucariaceae</taxon>
        <taxon>Endocarpon</taxon>
    </lineage>
</organism>
<dbReference type="PROSITE" id="PS01013">
    <property type="entry name" value="OSBP"/>
    <property type="match status" value="1"/>
</dbReference>
<sequence>MSSSSENISALKQFVASISSIKGDLSNITAPPFLLAQKSAVEFPATWCERPSILVAPALEPNVEKRALLVLKWYLSALKAQQYHTGHEADGVKKPLNAFLGELFIAEWNDARTGKTKLISEQVSHHPPVTACYLWNEKHGVRAQGYTRQEITFNGAVNVTQTGHAVLHLDKYNEDYLQTLPTAHIKSLLTGSPYPELSGPVHIYSSSGYTSKIEFSGTSFLGFSGSKRNTVRAKLYKTGDEDNPLFTVEGQWSDAFIFKDVRKNKELEAYDTHKSPATSLTVAPLEKQDAWESRRAWSGVVKALRAGDMQAASDAKSKIEKAQRMMRKKEQAEGRRWEPKFFSRADDAPVFEKLAAPQGEKLSPDKTSGVWKFDEEKFRKARVPFHGILVPWSSE</sequence>
<protein>
    <recommendedName>
        <fullName evidence="5">Oxysterol-binding protein</fullName>
    </recommendedName>
</protein>
<dbReference type="PANTHER" id="PTHR10972:SF92">
    <property type="entry name" value="OXYSTEROL BINDING PROTEIN"/>
    <property type="match status" value="1"/>
</dbReference>
<dbReference type="Gene3D" id="3.30.70.3490">
    <property type="match status" value="1"/>
</dbReference>
<proteinExistence type="inferred from homology"/>
<comment type="similarity">
    <text evidence="1 2">Belongs to the OSBP family.</text>
</comment>
<dbReference type="Proteomes" id="UP000606974">
    <property type="component" value="Unassembled WGS sequence"/>
</dbReference>
<dbReference type="GO" id="GO:0005829">
    <property type="term" value="C:cytosol"/>
    <property type="evidence" value="ECO:0007669"/>
    <property type="project" value="TreeGrafter"/>
</dbReference>
<evidence type="ECO:0000313" key="4">
    <source>
        <dbReference type="Proteomes" id="UP000606974"/>
    </source>
</evidence>
<gene>
    <name evidence="3" type="ORF">GJ744_002863</name>
</gene>
<dbReference type="InterPro" id="IPR037239">
    <property type="entry name" value="OSBP_sf"/>
</dbReference>
<dbReference type="Gene3D" id="2.40.160.120">
    <property type="match status" value="1"/>
</dbReference>
<dbReference type="SUPFAM" id="SSF144000">
    <property type="entry name" value="Oxysterol-binding protein-like"/>
    <property type="match status" value="1"/>
</dbReference>
<dbReference type="Pfam" id="PF01237">
    <property type="entry name" value="Oxysterol_BP"/>
    <property type="match status" value="2"/>
</dbReference>
<accession>A0A8H7AAN5</accession>
<dbReference type="PANTHER" id="PTHR10972">
    <property type="entry name" value="OXYSTEROL-BINDING PROTEIN-RELATED"/>
    <property type="match status" value="1"/>
</dbReference>
<dbReference type="InterPro" id="IPR018494">
    <property type="entry name" value="Oxysterol-bd_CS"/>
</dbReference>
<dbReference type="GO" id="GO:0016020">
    <property type="term" value="C:membrane"/>
    <property type="evidence" value="ECO:0007669"/>
    <property type="project" value="TreeGrafter"/>
</dbReference>
<name>A0A8H7AAN5_9EURO</name>
<evidence type="ECO:0000256" key="2">
    <source>
        <dbReference type="RuleBase" id="RU003844"/>
    </source>
</evidence>
<dbReference type="OrthoDB" id="14833at2759"/>
<evidence type="ECO:0000256" key="1">
    <source>
        <dbReference type="ARBA" id="ARBA00008842"/>
    </source>
</evidence>
<evidence type="ECO:0000313" key="3">
    <source>
        <dbReference type="EMBL" id="KAF7504034.1"/>
    </source>
</evidence>
<dbReference type="GO" id="GO:0008142">
    <property type="term" value="F:oxysterol binding"/>
    <property type="evidence" value="ECO:0007669"/>
    <property type="project" value="TreeGrafter"/>
</dbReference>
<evidence type="ECO:0008006" key="5">
    <source>
        <dbReference type="Google" id="ProtNLM"/>
    </source>
</evidence>
<dbReference type="FunFam" id="2.40.160.120:FF:000010">
    <property type="entry name" value="Oxysterol-binding protein homolog 4"/>
    <property type="match status" value="1"/>
</dbReference>
<keyword evidence="4" id="KW-1185">Reference proteome</keyword>
<dbReference type="Gene3D" id="1.10.287.2720">
    <property type="match status" value="1"/>
</dbReference>
<comment type="caution">
    <text evidence="3">The sequence shown here is derived from an EMBL/GenBank/DDBJ whole genome shotgun (WGS) entry which is preliminary data.</text>
</comment>